<name>K0S3L1_THAOC</name>
<sequence>MASESASPDDNCMNRDATATPQMPSPPNATARTAQETRGGTNAAPQDAPRDGMTASTILALNDGSPPIPVRQAVDHGRETDGPRLHDGLPGPPCFPHEFDDSLAKGDAVGQ</sequence>
<organism evidence="2 3">
    <name type="scientific">Thalassiosira oceanica</name>
    <name type="common">Marine diatom</name>
    <dbReference type="NCBI Taxonomy" id="159749"/>
    <lineage>
        <taxon>Eukaryota</taxon>
        <taxon>Sar</taxon>
        <taxon>Stramenopiles</taxon>
        <taxon>Ochrophyta</taxon>
        <taxon>Bacillariophyta</taxon>
        <taxon>Coscinodiscophyceae</taxon>
        <taxon>Thalassiosirophycidae</taxon>
        <taxon>Thalassiosirales</taxon>
        <taxon>Thalassiosiraceae</taxon>
        <taxon>Thalassiosira</taxon>
    </lineage>
</organism>
<dbReference type="Proteomes" id="UP000266841">
    <property type="component" value="Unassembled WGS sequence"/>
</dbReference>
<gene>
    <name evidence="2" type="ORF">THAOC_24698</name>
</gene>
<feature type="compositionally biased region" description="Basic and acidic residues" evidence="1">
    <location>
        <begin position="73"/>
        <end position="87"/>
    </location>
</feature>
<dbReference type="AlphaFoldDB" id="K0S3L1"/>
<feature type="non-terminal residue" evidence="2">
    <location>
        <position position="111"/>
    </location>
</feature>
<accession>K0S3L1</accession>
<evidence type="ECO:0000256" key="1">
    <source>
        <dbReference type="SAM" id="MobiDB-lite"/>
    </source>
</evidence>
<dbReference type="EMBL" id="AGNL01033768">
    <property type="protein sequence ID" value="EJK55561.1"/>
    <property type="molecule type" value="Genomic_DNA"/>
</dbReference>
<protein>
    <submittedName>
        <fullName evidence="2">Uncharacterized protein</fullName>
    </submittedName>
</protein>
<keyword evidence="3" id="KW-1185">Reference proteome</keyword>
<feature type="compositionally biased region" description="Polar residues" evidence="1">
    <location>
        <begin position="17"/>
        <end position="44"/>
    </location>
</feature>
<feature type="region of interest" description="Disordered" evidence="1">
    <location>
        <begin position="1"/>
        <end position="92"/>
    </location>
</feature>
<comment type="caution">
    <text evidence="2">The sequence shown here is derived from an EMBL/GenBank/DDBJ whole genome shotgun (WGS) entry which is preliminary data.</text>
</comment>
<evidence type="ECO:0000313" key="3">
    <source>
        <dbReference type="Proteomes" id="UP000266841"/>
    </source>
</evidence>
<reference evidence="2 3" key="1">
    <citation type="journal article" date="2012" name="Genome Biol.">
        <title>Genome and low-iron response of an oceanic diatom adapted to chronic iron limitation.</title>
        <authorList>
            <person name="Lommer M."/>
            <person name="Specht M."/>
            <person name="Roy A.S."/>
            <person name="Kraemer L."/>
            <person name="Andreson R."/>
            <person name="Gutowska M.A."/>
            <person name="Wolf J."/>
            <person name="Bergner S.V."/>
            <person name="Schilhabel M.B."/>
            <person name="Klostermeier U.C."/>
            <person name="Beiko R.G."/>
            <person name="Rosenstiel P."/>
            <person name="Hippler M."/>
            <person name="Laroche J."/>
        </authorList>
    </citation>
    <scope>NUCLEOTIDE SEQUENCE [LARGE SCALE GENOMIC DNA]</scope>
    <source>
        <strain evidence="2 3">CCMP1005</strain>
    </source>
</reference>
<proteinExistence type="predicted"/>
<evidence type="ECO:0000313" key="2">
    <source>
        <dbReference type="EMBL" id="EJK55561.1"/>
    </source>
</evidence>